<accession>A0A5Q2F6E9</accession>
<dbReference type="Proteomes" id="UP000400849">
    <property type="component" value="Segment"/>
</dbReference>
<dbReference type="EMBL" id="MN484601">
    <property type="protein sequence ID" value="QGF20303.1"/>
    <property type="molecule type" value="Genomic_DNA"/>
</dbReference>
<dbReference type="PANTHER" id="PTHR42911">
    <property type="entry name" value="MODULATOR OF FTSH PROTEASE HFLC"/>
    <property type="match status" value="1"/>
</dbReference>
<reference evidence="3 4" key="1">
    <citation type="submission" date="2019-09" db="EMBL/GenBank/DDBJ databases">
        <authorList>
            <person name="Christie C.A."/>
            <person name="Diallo A.S."/>
            <person name="Dixon Z."/>
            <person name="McIntosh P.M."/>
            <person name="Murthy K.H."/>
            <person name="Rosen M.G."/>
            <person name="Simpson L.M."/>
            <person name="Koustas K."/>
            <person name="Fogarty M.P."/>
            <person name="Molloy S.D."/>
            <person name="Garlena R.A."/>
            <person name="Russell D.A."/>
            <person name="Pope W.H."/>
            <person name="Jacobs-Sera D."/>
            <person name="Hatfull G.F."/>
        </authorList>
    </citation>
    <scope>NUCLEOTIDE SEQUENCE [LARGE SCALE GENOMIC DNA]</scope>
</reference>
<dbReference type="KEGG" id="vg:77924292"/>
<sequence length="294" mass="32510">MPVSFWIFMILGVIALLVLGFLWFIVPTTGTESVPVRSKVFATILTVIILLIPLSFAMFTVVPTRNIGVTTTFGKPTGTLTNGLHVKAPWSKVTDLDGSIQIDTHNGDKATGVRLANDSTAWVDNSIRWRILPDEADSLFLDYKTFNGIKDNLVIRELNASINEVFSKFDPLAAVQGGQRQDLQTLSNEVADSMRKKVGKRIEVLNVIIPIVRYDEKTQNRLDQYNQQVAQTRIAEEQQATNRAQAEANRILSDSVNRNPGVLTDKCLDIVEKTGKALNCFPWSGNQSPVVPAG</sequence>
<keyword evidence="1" id="KW-0472">Membrane</keyword>
<feature type="transmembrane region" description="Helical" evidence="1">
    <location>
        <begin position="6"/>
        <end position="28"/>
    </location>
</feature>
<protein>
    <submittedName>
        <fullName evidence="3">Band-7-like membrane protein</fullName>
    </submittedName>
</protein>
<evidence type="ECO:0000313" key="4">
    <source>
        <dbReference type="Proteomes" id="UP000400849"/>
    </source>
</evidence>
<evidence type="ECO:0000256" key="1">
    <source>
        <dbReference type="SAM" id="Phobius"/>
    </source>
</evidence>
<evidence type="ECO:0000313" key="3">
    <source>
        <dbReference type="EMBL" id="QGF20303.1"/>
    </source>
</evidence>
<dbReference type="Pfam" id="PF01145">
    <property type="entry name" value="Band_7"/>
    <property type="match status" value="1"/>
</dbReference>
<dbReference type="PANTHER" id="PTHR42911:SF2">
    <property type="entry name" value="PROHIBITIN FAMILY PROTEIN"/>
    <property type="match status" value="1"/>
</dbReference>
<feature type="domain" description="Band 7" evidence="2">
    <location>
        <begin position="61"/>
        <end position="247"/>
    </location>
</feature>
<dbReference type="InterPro" id="IPR001107">
    <property type="entry name" value="Band_7"/>
</dbReference>
<gene>
    <name evidence="3" type="primary">124</name>
    <name evidence="3" type="ORF">SEA_SIXAMA_124</name>
</gene>
<name>A0A5Q2F6E9_9CAUD</name>
<dbReference type="RefSeq" id="YP_010648833.1">
    <property type="nucleotide sequence ID" value="NC_070762.1"/>
</dbReference>
<keyword evidence="1" id="KW-1133">Transmembrane helix</keyword>
<evidence type="ECO:0000259" key="2">
    <source>
        <dbReference type="Pfam" id="PF01145"/>
    </source>
</evidence>
<organism evidence="3 4">
    <name type="scientific">Gordonia phage Sixama</name>
    <dbReference type="NCBI Taxonomy" id="2653271"/>
    <lineage>
        <taxon>Viruses</taxon>
        <taxon>Duplodnaviria</taxon>
        <taxon>Heunggongvirae</taxon>
        <taxon>Uroviricota</taxon>
        <taxon>Caudoviricetes</taxon>
        <taxon>Sixamavirus</taxon>
        <taxon>Sixamavirus sixama</taxon>
    </lineage>
</organism>
<keyword evidence="4" id="KW-1185">Reference proteome</keyword>
<dbReference type="GeneID" id="77924292"/>
<keyword evidence="1" id="KW-0812">Transmembrane</keyword>
<feature type="transmembrane region" description="Helical" evidence="1">
    <location>
        <begin position="40"/>
        <end position="62"/>
    </location>
</feature>
<proteinExistence type="predicted"/>